<dbReference type="AlphaFoldDB" id="A0A1E2UQS7"/>
<protein>
    <submittedName>
        <fullName evidence="1">Uncharacterized protein</fullName>
    </submittedName>
</protein>
<reference evidence="1 2" key="1">
    <citation type="submission" date="2016-03" db="EMBL/GenBank/DDBJ databases">
        <title>Chemosynthetic sulphur-oxidizing symbionts of marine invertebrate animals are capable of nitrogen fixation.</title>
        <authorList>
            <person name="Petersen J.M."/>
            <person name="Kemper A."/>
            <person name="Gruber-Vodicka H."/>
            <person name="Cardini U."/>
            <person name="Geest Mvander."/>
            <person name="Kleiner M."/>
            <person name="Bulgheresi S."/>
            <person name="Fussmann M."/>
            <person name="Herbold C."/>
            <person name="Seah B.K.B."/>
            <person name="Antony C.Paul."/>
            <person name="Liu D."/>
            <person name="Belitz A."/>
            <person name="Weber M."/>
        </authorList>
    </citation>
    <scope>NUCLEOTIDE SEQUENCE [LARGE SCALE GENOMIC DNA]</scope>
    <source>
        <strain evidence="1">G_D</strain>
    </source>
</reference>
<keyword evidence="2" id="KW-1185">Reference proteome</keyword>
<evidence type="ECO:0000313" key="2">
    <source>
        <dbReference type="Proteomes" id="UP000094849"/>
    </source>
</evidence>
<dbReference type="Proteomes" id="UP000094849">
    <property type="component" value="Unassembled WGS sequence"/>
</dbReference>
<dbReference type="STRING" id="1818881.A3196_10105"/>
<gene>
    <name evidence="1" type="ORF">A3196_10105</name>
</gene>
<comment type="caution">
    <text evidence="1">The sequence shown here is derived from an EMBL/GenBank/DDBJ whole genome shotgun (WGS) entry which is preliminary data.</text>
</comment>
<accession>A0A1E2UQS7</accession>
<dbReference type="EMBL" id="LVJZ01000003">
    <property type="protein sequence ID" value="ODB97087.1"/>
    <property type="molecule type" value="Genomic_DNA"/>
</dbReference>
<proteinExistence type="predicted"/>
<organism evidence="1 2">
    <name type="scientific">Candidatus Thiodiazotropha endoloripes</name>
    <dbReference type="NCBI Taxonomy" id="1818881"/>
    <lineage>
        <taxon>Bacteria</taxon>
        <taxon>Pseudomonadati</taxon>
        <taxon>Pseudomonadota</taxon>
        <taxon>Gammaproteobacteria</taxon>
        <taxon>Chromatiales</taxon>
        <taxon>Sedimenticolaceae</taxon>
        <taxon>Candidatus Thiodiazotropha</taxon>
    </lineage>
</organism>
<sequence length="64" mass="7518">MLYVLRTYSIYYRVSQEFTLKLVLLIIELDKIASLAYPFVLRTKGYANDLKNHFLTSIRVESAD</sequence>
<evidence type="ECO:0000313" key="1">
    <source>
        <dbReference type="EMBL" id="ODB97087.1"/>
    </source>
</evidence>
<name>A0A1E2UQS7_9GAMM</name>